<sequence length="465" mass="52774">MLILVRPICQASQYQSATRIAFATTRLSTDRIQRVAEPMPPGRGKGLWSNCWEIIYWCVCPSLNASYPAVVERAHGLLQFFAFTALSDANLTHGKCNLSAINAWFALKQTPKNALRTLRDLHPNWQMRRFKIGIGNKNESLAFSNTALFLLIASMASQFGLSICAQPSSVFMCPRGPMAAPKNTSDRYNGHSRSRPTDGRVFKKADSSCRRGLYSSSYSSPPIQNGRTLTSSQPLYSTPHYVSSTHLQPLSHGTAHSTSRLSRYMTPSPRQLIRTLLVQPPRRLVRVSNCHRPRAVSRCSGDRRRRHFRMPPTAASIGHNSRHCWPKWKASGGKPMTSDPKMARRRFRAARNSVVTKVVRLLRSSCFQMTTHSIRRRCAFCQEFYIQTSTRMALCVLALFRSPTEDTRQKTTCGGRRFIQWNRLSPANLGATLLFHGNPVKYNDIVRQCVKWSNDFFERDSLLNW</sequence>
<name>A0A914HFD6_GLORO</name>
<evidence type="ECO:0000256" key="1">
    <source>
        <dbReference type="SAM" id="MobiDB-lite"/>
    </source>
</evidence>
<dbReference type="Proteomes" id="UP000887572">
    <property type="component" value="Unplaced"/>
</dbReference>
<evidence type="ECO:0000313" key="3">
    <source>
        <dbReference type="WBParaSite" id="Gr19_v10_g16858.t1"/>
    </source>
</evidence>
<organism evidence="2 3">
    <name type="scientific">Globodera rostochiensis</name>
    <name type="common">Golden nematode worm</name>
    <name type="synonym">Heterodera rostochiensis</name>
    <dbReference type="NCBI Taxonomy" id="31243"/>
    <lineage>
        <taxon>Eukaryota</taxon>
        <taxon>Metazoa</taxon>
        <taxon>Ecdysozoa</taxon>
        <taxon>Nematoda</taxon>
        <taxon>Chromadorea</taxon>
        <taxon>Rhabditida</taxon>
        <taxon>Tylenchina</taxon>
        <taxon>Tylenchomorpha</taxon>
        <taxon>Tylenchoidea</taxon>
        <taxon>Heteroderidae</taxon>
        <taxon>Heteroderinae</taxon>
        <taxon>Globodera</taxon>
    </lineage>
</organism>
<keyword evidence="2" id="KW-1185">Reference proteome</keyword>
<dbReference type="WBParaSite" id="Gr19_v10_g16858.t1">
    <property type="protein sequence ID" value="Gr19_v10_g16858.t1"/>
    <property type="gene ID" value="Gr19_v10_g16858"/>
</dbReference>
<reference evidence="3" key="1">
    <citation type="submission" date="2022-11" db="UniProtKB">
        <authorList>
            <consortium name="WormBaseParasite"/>
        </authorList>
    </citation>
    <scope>IDENTIFICATION</scope>
</reference>
<proteinExistence type="predicted"/>
<feature type="region of interest" description="Disordered" evidence="1">
    <location>
        <begin position="181"/>
        <end position="202"/>
    </location>
</feature>
<dbReference type="AlphaFoldDB" id="A0A914HFD6"/>
<evidence type="ECO:0000313" key="2">
    <source>
        <dbReference type="Proteomes" id="UP000887572"/>
    </source>
</evidence>
<feature type="compositionally biased region" description="Basic and acidic residues" evidence="1">
    <location>
        <begin position="184"/>
        <end position="202"/>
    </location>
</feature>
<protein>
    <submittedName>
        <fullName evidence="3">Uncharacterized protein</fullName>
    </submittedName>
</protein>
<accession>A0A914HFD6</accession>